<dbReference type="Proteomes" id="UP000265520">
    <property type="component" value="Unassembled WGS sequence"/>
</dbReference>
<evidence type="ECO:0000313" key="2">
    <source>
        <dbReference type="Proteomes" id="UP000265520"/>
    </source>
</evidence>
<dbReference type="Gene3D" id="3.30.420.10">
    <property type="entry name" value="Ribonuclease H-like superfamily/Ribonuclease H"/>
    <property type="match status" value="1"/>
</dbReference>
<name>A0A392SAU8_9FABA</name>
<accession>A0A392SAU8</accession>
<dbReference type="GO" id="GO:0003676">
    <property type="term" value="F:nucleic acid binding"/>
    <property type="evidence" value="ECO:0007669"/>
    <property type="project" value="InterPro"/>
</dbReference>
<sequence length="89" mass="10358">MWVKWLGWAEFWFNSNNNSSTKSTPFKALYGREPPQLLKGTTTPSTVEEVNRLTEERDTILHDLCSNLVKAQSQMRTQANKHRRDVTYA</sequence>
<dbReference type="EMBL" id="LXQA010352421">
    <property type="protein sequence ID" value="MCI46073.1"/>
    <property type="molecule type" value="Genomic_DNA"/>
</dbReference>
<dbReference type="AlphaFoldDB" id="A0A392SAU8"/>
<keyword evidence="2" id="KW-1185">Reference proteome</keyword>
<organism evidence="1 2">
    <name type="scientific">Trifolium medium</name>
    <dbReference type="NCBI Taxonomy" id="97028"/>
    <lineage>
        <taxon>Eukaryota</taxon>
        <taxon>Viridiplantae</taxon>
        <taxon>Streptophyta</taxon>
        <taxon>Embryophyta</taxon>
        <taxon>Tracheophyta</taxon>
        <taxon>Spermatophyta</taxon>
        <taxon>Magnoliopsida</taxon>
        <taxon>eudicotyledons</taxon>
        <taxon>Gunneridae</taxon>
        <taxon>Pentapetalae</taxon>
        <taxon>rosids</taxon>
        <taxon>fabids</taxon>
        <taxon>Fabales</taxon>
        <taxon>Fabaceae</taxon>
        <taxon>Papilionoideae</taxon>
        <taxon>50 kb inversion clade</taxon>
        <taxon>NPAAA clade</taxon>
        <taxon>Hologalegina</taxon>
        <taxon>IRL clade</taxon>
        <taxon>Trifolieae</taxon>
        <taxon>Trifolium</taxon>
    </lineage>
</organism>
<comment type="caution">
    <text evidence="1">The sequence shown here is derived from an EMBL/GenBank/DDBJ whole genome shotgun (WGS) entry which is preliminary data.</text>
</comment>
<reference evidence="1 2" key="1">
    <citation type="journal article" date="2018" name="Front. Plant Sci.">
        <title>Red Clover (Trifolium pratense) and Zigzag Clover (T. medium) - A Picture of Genomic Similarities and Differences.</title>
        <authorList>
            <person name="Dluhosova J."/>
            <person name="Istvanek J."/>
            <person name="Nedelnik J."/>
            <person name="Repkova J."/>
        </authorList>
    </citation>
    <scope>NUCLEOTIDE SEQUENCE [LARGE SCALE GENOMIC DNA]</scope>
    <source>
        <strain evidence="2">cv. 10/8</strain>
        <tissue evidence="1">Leaf</tissue>
    </source>
</reference>
<evidence type="ECO:0000313" key="1">
    <source>
        <dbReference type="EMBL" id="MCI46073.1"/>
    </source>
</evidence>
<proteinExistence type="predicted"/>
<feature type="non-terminal residue" evidence="1">
    <location>
        <position position="89"/>
    </location>
</feature>
<protein>
    <submittedName>
        <fullName evidence="1">Uncharacterized protein</fullName>
    </submittedName>
</protein>
<dbReference type="InterPro" id="IPR036397">
    <property type="entry name" value="RNaseH_sf"/>
</dbReference>